<dbReference type="GO" id="GO:0016791">
    <property type="term" value="F:phosphatase activity"/>
    <property type="evidence" value="ECO:0007669"/>
    <property type="project" value="TreeGrafter"/>
</dbReference>
<evidence type="ECO:0000313" key="2">
    <source>
        <dbReference type="EMBL" id="BBM82981.1"/>
    </source>
</evidence>
<organism evidence="2 3">
    <name type="scientific">Uabimicrobium amorphum</name>
    <dbReference type="NCBI Taxonomy" id="2596890"/>
    <lineage>
        <taxon>Bacteria</taxon>
        <taxon>Pseudomonadati</taxon>
        <taxon>Planctomycetota</taxon>
        <taxon>Candidatus Uabimicrobiia</taxon>
        <taxon>Candidatus Uabimicrobiales</taxon>
        <taxon>Candidatus Uabimicrobiaceae</taxon>
        <taxon>Candidatus Uabimicrobium</taxon>
    </lineage>
</organism>
<dbReference type="KEGG" id="uam:UABAM_01324"/>
<sequence>MPRYALLSDIHANIEALQAVLADVEKRNVDEILVLGDIIGYGPDPKECWEKVCEVANVMLIGNHEQEIVAADDDYTGGDVKAMLKWTEQQLQNSSSWTEFIAPITVENYPEYALKIYNGKTFVHAAAHSPTKQYIWPGYEGFYIIYNDQLDSRLLEFMSAFTTQHGFFGHTHVPTVLTYYRNKLIFDIEGTWNKEMTFIGPNTIFFVPQGKMRIEDLADKHAYINPGSVGQPRDGDPRAAYAIYDDTSIEFIRVVYDFTKTQEKVSQLPVSEGIKKRTIDRLAKGK</sequence>
<dbReference type="InterPro" id="IPR050126">
    <property type="entry name" value="Ap4A_hydrolase"/>
</dbReference>
<reference evidence="2 3" key="1">
    <citation type="submission" date="2019-08" db="EMBL/GenBank/DDBJ databases">
        <title>Complete genome sequence of Candidatus Uab amorphum.</title>
        <authorList>
            <person name="Shiratori T."/>
            <person name="Suzuki S."/>
            <person name="Kakizawa Y."/>
            <person name="Ishida K."/>
        </authorList>
    </citation>
    <scope>NUCLEOTIDE SEQUENCE [LARGE SCALE GENOMIC DNA]</scope>
    <source>
        <strain evidence="2 3">SRT547</strain>
    </source>
</reference>
<dbReference type="InterPro" id="IPR004843">
    <property type="entry name" value="Calcineurin-like_PHP"/>
</dbReference>
<evidence type="ECO:0000313" key="3">
    <source>
        <dbReference type="Proteomes" id="UP000326354"/>
    </source>
</evidence>
<dbReference type="PIRSF" id="PIRSF000883">
    <property type="entry name" value="Pesterase_MJ0912"/>
    <property type="match status" value="1"/>
</dbReference>
<proteinExistence type="predicted"/>
<dbReference type="EMBL" id="AP019860">
    <property type="protein sequence ID" value="BBM82981.1"/>
    <property type="molecule type" value="Genomic_DNA"/>
</dbReference>
<dbReference type="GO" id="GO:0005737">
    <property type="term" value="C:cytoplasm"/>
    <property type="evidence" value="ECO:0007669"/>
    <property type="project" value="TreeGrafter"/>
</dbReference>
<dbReference type="PANTHER" id="PTHR42850:SF2">
    <property type="entry name" value="BLL5683 PROTEIN"/>
    <property type="match status" value="1"/>
</dbReference>
<gene>
    <name evidence="2" type="ORF">UABAM_01324</name>
</gene>
<keyword evidence="3" id="KW-1185">Reference proteome</keyword>
<dbReference type="Gene3D" id="3.60.21.10">
    <property type="match status" value="1"/>
</dbReference>
<dbReference type="OrthoDB" id="9800565at2"/>
<accession>A0A5S9F285</accession>
<dbReference type="RefSeq" id="WP_151967206.1">
    <property type="nucleotide sequence ID" value="NZ_AP019860.1"/>
</dbReference>
<protein>
    <submittedName>
        <fullName evidence="2">Phosphoesterase</fullName>
    </submittedName>
</protein>
<dbReference type="InterPro" id="IPR011152">
    <property type="entry name" value="Pesterase_MJ0912"/>
</dbReference>
<dbReference type="SUPFAM" id="SSF56300">
    <property type="entry name" value="Metallo-dependent phosphatases"/>
    <property type="match status" value="1"/>
</dbReference>
<dbReference type="AlphaFoldDB" id="A0A5S9F285"/>
<feature type="domain" description="Calcineurin-like phosphoesterase" evidence="1">
    <location>
        <begin position="3"/>
        <end position="174"/>
    </location>
</feature>
<evidence type="ECO:0000259" key="1">
    <source>
        <dbReference type="Pfam" id="PF00149"/>
    </source>
</evidence>
<dbReference type="InterPro" id="IPR029052">
    <property type="entry name" value="Metallo-depent_PP-like"/>
</dbReference>
<name>A0A5S9F285_UABAM</name>
<dbReference type="Proteomes" id="UP000326354">
    <property type="component" value="Chromosome"/>
</dbReference>
<dbReference type="Pfam" id="PF00149">
    <property type="entry name" value="Metallophos"/>
    <property type="match status" value="1"/>
</dbReference>
<dbReference type="CDD" id="cd00838">
    <property type="entry name" value="MPP_superfamily"/>
    <property type="match status" value="1"/>
</dbReference>
<dbReference type="PANTHER" id="PTHR42850">
    <property type="entry name" value="METALLOPHOSPHOESTERASE"/>
    <property type="match status" value="1"/>
</dbReference>